<organism evidence="1 2">
    <name type="scientific">Paracraurococcus ruber</name>
    <dbReference type="NCBI Taxonomy" id="77675"/>
    <lineage>
        <taxon>Bacteria</taxon>
        <taxon>Pseudomonadati</taxon>
        <taxon>Pseudomonadota</taxon>
        <taxon>Alphaproteobacteria</taxon>
        <taxon>Acetobacterales</taxon>
        <taxon>Roseomonadaceae</taxon>
        <taxon>Paracraurococcus</taxon>
    </lineage>
</organism>
<gene>
    <name evidence="1" type="ORF">CKO45_31920</name>
</gene>
<proteinExistence type="predicted"/>
<comment type="caution">
    <text evidence="1">The sequence shown here is derived from an EMBL/GenBank/DDBJ whole genome shotgun (WGS) entry which is preliminary data.</text>
</comment>
<name>A0ABS1D8F0_9PROT</name>
<evidence type="ECO:0000313" key="2">
    <source>
        <dbReference type="Proteomes" id="UP000697995"/>
    </source>
</evidence>
<dbReference type="NCBIfam" id="NF040576">
    <property type="entry name" value="T2SS_GspM_XpsM"/>
    <property type="match status" value="1"/>
</dbReference>
<accession>A0ABS1D8F0</accession>
<evidence type="ECO:0008006" key="3">
    <source>
        <dbReference type="Google" id="ProtNLM"/>
    </source>
</evidence>
<dbReference type="Proteomes" id="UP000697995">
    <property type="component" value="Unassembled WGS sequence"/>
</dbReference>
<keyword evidence="2" id="KW-1185">Reference proteome</keyword>
<reference evidence="1 2" key="1">
    <citation type="journal article" date="2020" name="Microorganisms">
        <title>Osmotic Adaptation and Compatible Solute Biosynthesis of Phototrophic Bacteria as Revealed from Genome Analyses.</title>
        <authorList>
            <person name="Imhoff J.F."/>
            <person name="Rahn T."/>
            <person name="Kunzel S."/>
            <person name="Keller A."/>
            <person name="Neulinger S.C."/>
        </authorList>
    </citation>
    <scope>NUCLEOTIDE SEQUENCE [LARGE SCALE GENOMIC DNA]</scope>
    <source>
        <strain evidence="1 2">DSM 15382</strain>
    </source>
</reference>
<dbReference type="EMBL" id="NRSG01000751">
    <property type="protein sequence ID" value="MBK1662778.1"/>
    <property type="molecule type" value="Genomic_DNA"/>
</dbReference>
<dbReference type="Pfam" id="PF10741">
    <property type="entry name" value="T2SSM_b"/>
    <property type="match status" value="1"/>
</dbReference>
<sequence length="183" mass="18673">MNRLSPNARRLLALGLLLLPLALGWVLAVAPWLAAREAAADRLQRALALEARSLAVAARAPALAAEVAALRGMLDGAEGIPGASHALAGAALQRRLRDLAARHGGAVQSLETLPEAAAGAGALALRARLQATHEGLRDLLAALEAGAMPVQVTALTIIGAARGGVQPLLDVQMELRVLRGAAS</sequence>
<protein>
    <recommendedName>
        <fullName evidence="3">Type II secretion system (T2SS), protein M subtype b</fullName>
    </recommendedName>
</protein>
<evidence type="ECO:0000313" key="1">
    <source>
        <dbReference type="EMBL" id="MBK1662778.1"/>
    </source>
</evidence>
<dbReference type="InterPro" id="IPR034756">
    <property type="entry name" value="T2SSM_b"/>
</dbReference>
<dbReference type="RefSeq" id="WP_133223631.1">
    <property type="nucleotide sequence ID" value="NZ_NRSG01000751.1"/>
</dbReference>